<reference evidence="2 3" key="1">
    <citation type="submission" date="2017-02" db="EMBL/GenBank/DDBJ databases">
        <authorList>
            <person name="Peterson S.W."/>
        </authorList>
    </citation>
    <scope>NUCLEOTIDE SEQUENCE [LARGE SCALE GENOMIC DNA]</scope>
    <source>
        <strain evidence="2 3">S285</strain>
    </source>
</reference>
<dbReference type="OrthoDB" id="281633at2"/>
<name>A0A1W6MSN5_9HYPH</name>
<accession>A0A1W6MSN5</accession>
<dbReference type="InterPro" id="IPR046740">
    <property type="entry name" value="DUF6790"/>
</dbReference>
<gene>
    <name evidence="2" type="ORF">B1812_05530</name>
</gene>
<proteinExistence type="predicted"/>
<feature type="transmembrane region" description="Helical" evidence="1">
    <location>
        <begin position="210"/>
        <end position="232"/>
    </location>
</feature>
<organism evidence="2 3">
    <name type="scientific">Methylocystis bryophila</name>
    <dbReference type="NCBI Taxonomy" id="655015"/>
    <lineage>
        <taxon>Bacteria</taxon>
        <taxon>Pseudomonadati</taxon>
        <taxon>Pseudomonadota</taxon>
        <taxon>Alphaproteobacteria</taxon>
        <taxon>Hyphomicrobiales</taxon>
        <taxon>Methylocystaceae</taxon>
        <taxon>Methylocystis</taxon>
    </lineage>
</organism>
<feature type="transmembrane region" description="Helical" evidence="1">
    <location>
        <begin position="112"/>
        <end position="133"/>
    </location>
</feature>
<dbReference type="STRING" id="655015.B1812_05530"/>
<dbReference type="Pfam" id="PF20589">
    <property type="entry name" value="DUF6790"/>
    <property type="match status" value="1"/>
</dbReference>
<dbReference type="KEGG" id="mbry:B1812_05530"/>
<dbReference type="EMBL" id="CP019948">
    <property type="protein sequence ID" value="ARN80620.1"/>
    <property type="molecule type" value="Genomic_DNA"/>
</dbReference>
<dbReference type="RefSeq" id="WP_085770692.1">
    <property type="nucleotide sequence ID" value="NZ_AP027149.1"/>
</dbReference>
<sequence>MRWISDKAENTPKPKRASVRVVSIAAPNGRPIFDTGAVQSAICGAPQLVPGHAYAGFCESVIEARYAGYIDSFAGGAVCFGRIGQMRLEPYPQQYSVRHNVARPTDMIAESIAFLIRNLPAVLLLFALVLGATGLPRRTDAASRFLAWILLLPIGVTGLWAGIAHIFYPGVAAAYIGWEDSPFQYEVGTADLAIGVTACAAFWRSWDFRAAAVCGASIFLFGDAIGHVRQMLAANNFAPGNAGVPFYMDIICPLLAIGLLIASRRASSLGK</sequence>
<feature type="transmembrane region" description="Helical" evidence="1">
    <location>
        <begin position="145"/>
        <end position="168"/>
    </location>
</feature>
<evidence type="ECO:0000313" key="2">
    <source>
        <dbReference type="EMBL" id="ARN80620.1"/>
    </source>
</evidence>
<feature type="transmembrane region" description="Helical" evidence="1">
    <location>
        <begin position="244"/>
        <end position="262"/>
    </location>
</feature>
<keyword evidence="3" id="KW-1185">Reference proteome</keyword>
<evidence type="ECO:0000313" key="3">
    <source>
        <dbReference type="Proteomes" id="UP000193978"/>
    </source>
</evidence>
<protein>
    <submittedName>
        <fullName evidence="2">Uncharacterized protein</fullName>
    </submittedName>
</protein>
<dbReference type="AlphaFoldDB" id="A0A1W6MSN5"/>
<dbReference type="Proteomes" id="UP000193978">
    <property type="component" value="Chromosome"/>
</dbReference>
<keyword evidence="1" id="KW-1133">Transmembrane helix</keyword>
<evidence type="ECO:0000256" key="1">
    <source>
        <dbReference type="SAM" id="Phobius"/>
    </source>
</evidence>
<keyword evidence="1" id="KW-0472">Membrane</keyword>
<keyword evidence="1" id="KW-0812">Transmembrane</keyword>